<proteinExistence type="predicted"/>
<dbReference type="SUPFAM" id="SSF47616">
    <property type="entry name" value="GST C-terminal domain-like"/>
    <property type="match status" value="1"/>
</dbReference>
<dbReference type="AlphaFoldDB" id="A0A4R2PI81"/>
<dbReference type="GO" id="GO:0005737">
    <property type="term" value="C:cytoplasm"/>
    <property type="evidence" value="ECO:0007669"/>
    <property type="project" value="TreeGrafter"/>
</dbReference>
<organism evidence="3 4">
    <name type="scientific">Rhodothalassium salexigens DSM 2132</name>
    <dbReference type="NCBI Taxonomy" id="1188247"/>
    <lineage>
        <taxon>Bacteria</taxon>
        <taxon>Pseudomonadati</taxon>
        <taxon>Pseudomonadota</taxon>
        <taxon>Alphaproteobacteria</taxon>
        <taxon>Rhodothalassiales</taxon>
        <taxon>Rhodothalassiaceae</taxon>
        <taxon>Rhodothalassium</taxon>
    </lineage>
</organism>
<dbReference type="InterPro" id="IPR004045">
    <property type="entry name" value="Glutathione_S-Trfase_N"/>
</dbReference>
<dbReference type="PROSITE" id="PS50405">
    <property type="entry name" value="GST_CTER"/>
    <property type="match status" value="1"/>
</dbReference>
<feature type="domain" description="GST C-terminal" evidence="2">
    <location>
        <begin position="86"/>
        <end position="210"/>
    </location>
</feature>
<evidence type="ECO:0000313" key="4">
    <source>
        <dbReference type="Proteomes" id="UP000295399"/>
    </source>
</evidence>
<dbReference type="InParanoid" id="A0A4R2PI81"/>
<protein>
    <submittedName>
        <fullName evidence="3">Glutathione S-transferase</fullName>
    </submittedName>
</protein>
<dbReference type="CDD" id="cd00299">
    <property type="entry name" value="GST_C_family"/>
    <property type="match status" value="1"/>
</dbReference>
<dbReference type="Proteomes" id="UP000295399">
    <property type="component" value="Unassembled WGS sequence"/>
</dbReference>
<dbReference type="Gene3D" id="3.40.30.10">
    <property type="entry name" value="Glutaredoxin"/>
    <property type="match status" value="1"/>
</dbReference>
<feature type="domain" description="GST N-terminal" evidence="1">
    <location>
        <begin position="1"/>
        <end position="81"/>
    </location>
</feature>
<dbReference type="GO" id="GO:0016740">
    <property type="term" value="F:transferase activity"/>
    <property type="evidence" value="ECO:0007669"/>
    <property type="project" value="UniProtKB-KW"/>
</dbReference>
<keyword evidence="3" id="KW-0808">Transferase</keyword>
<dbReference type="PROSITE" id="PS50404">
    <property type="entry name" value="GST_NTER"/>
    <property type="match status" value="1"/>
</dbReference>
<dbReference type="OrthoDB" id="5293590at2"/>
<dbReference type="RefSeq" id="WP_132708548.1">
    <property type="nucleotide sequence ID" value="NZ_JACIGF010000006.1"/>
</dbReference>
<evidence type="ECO:0000259" key="2">
    <source>
        <dbReference type="PROSITE" id="PS50405"/>
    </source>
</evidence>
<keyword evidence="4" id="KW-1185">Reference proteome</keyword>
<sequence>MKLFGAHLSPYFERVWLQLHLKGQTDAVDYPGVPGNALRSPEHLAHNPIGRIPYLELAEGEFLPEAQVIVEHFERLFPEPALRPADPPHAARVDLICRVLDLYVLPDMILVARLASQPDPDRAALGDKLRSIQSGIGYLEHFFAAQDWAVGDEPTLADCALIPFLFFAGLIQKSGGMDILADAPKLGAYRALIADSDLARTGFDNMARSLDQVRAAEAKARGQG</sequence>
<name>A0A4R2PI81_RHOSA</name>
<accession>A0A4R2PI81</accession>
<dbReference type="Pfam" id="PF13417">
    <property type="entry name" value="GST_N_3"/>
    <property type="match status" value="1"/>
</dbReference>
<dbReference type="FunCoup" id="A0A4R2PI81">
    <property type="interactions" value="13"/>
</dbReference>
<dbReference type="InterPro" id="IPR036282">
    <property type="entry name" value="Glutathione-S-Trfase_C_sf"/>
</dbReference>
<dbReference type="SUPFAM" id="SSF52833">
    <property type="entry name" value="Thioredoxin-like"/>
    <property type="match status" value="1"/>
</dbReference>
<evidence type="ECO:0000313" key="3">
    <source>
        <dbReference type="EMBL" id="TCP33881.1"/>
    </source>
</evidence>
<dbReference type="InterPro" id="IPR010987">
    <property type="entry name" value="Glutathione-S-Trfase_C-like"/>
</dbReference>
<dbReference type="SFLD" id="SFLDS00019">
    <property type="entry name" value="Glutathione_Transferase_(cytos"/>
    <property type="match status" value="1"/>
</dbReference>
<dbReference type="PANTHER" id="PTHR43968:SF6">
    <property type="entry name" value="GLUTATHIONE S-TRANSFERASE OMEGA"/>
    <property type="match status" value="1"/>
</dbReference>
<reference evidence="3 4" key="1">
    <citation type="submission" date="2019-03" db="EMBL/GenBank/DDBJ databases">
        <title>Genomic Encyclopedia of Type Strains, Phase IV (KMG-IV): sequencing the most valuable type-strain genomes for metagenomic binning, comparative biology and taxonomic classification.</title>
        <authorList>
            <person name="Goeker M."/>
        </authorList>
    </citation>
    <scope>NUCLEOTIDE SEQUENCE [LARGE SCALE GENOMIC DNA]</scope>
    <source>
        <strain evidence="3 4">DSM 2132</strain>
    </source>
</reference>
<evidence type="ECO:0000259" key="1">
    <source>
        <dbReference type="PROSITE" id="PS50404"/>
    </source>
</evidence>
<dbReference type="PANTHER" id="PTHR43968">
    <property type="match status" value="1"/>
</dbReference>
<dbReference type="InterPro" id="IPR050983">
    <property type="entry name" value="GST_Omega/HSP26"/>
</dbReference>
<dbReference type="Pfam" id="PF13410">
    <property type="entry name" value="GST_C_2"/>
    <property type="match status" value="1"/>
</dbReference>
<dbReference type="InterPro" id="IPR036249">
    <property type="entry name" value="Thioredoxin-like_sf"/>
</dbReference>
<comment type="caution">
    <text evidence="3">The sequence shown here is derived from an EMBL/GenBank/DDBJ whole genome shotgun (WGS) entry which is preliminary data.</text>
</comment>
<dbReference type="EMBL" id="SLXO01000006">
    <property type="protein sequence ID" value="TCP33881.1"/>
    <property type="molecule type" value="Genomic_DNA"/>
</dbReference>
<dbReference type="InterPro" id="IPR040079">
    <property type="entry name" value="Glutathione_S-Trfase"/>
</dbReference>
<gene>
    <name evidence="3" type="ORF">EV659_10639</name>
</gene>
<dbReference type="Gene3D" id="1.20.1050.10">
    <property type="match status" value="1"/>
</dbReference>